<evidence type="ECO:0000256" key="1">
    <source>
        <dbReference type="SAM" id="Phobius"/>
    </source>
</evidence>
<name>U9UJ05_RHIID</name>
<keyword evidence="1" id="KW-1133">Transmembrane helix</keyword>
<gene>
    <name evidence="2" type="ORF">GLOINDRAFT_92763</name>
</gene>
<protein>
    <submittedName>
        <fullName evidence="2">Uncharacterized protein</fullName>
    </submittedName>
</protein>
<dbReference type="EMBL" id="KI278052">
    <property type="protein sequence ID" value="ESA19652.1"/>
    <property type="molecule type" value="Genomic_DNA"/>
</dbReference>
<dbReference type="HOGENOM" id="CLU_1880445_0_0_1"/>
<reference evidence="2" key="1">
    <citation type="submission" date="2013-07" db="EMBL/GenBank/DDBJ databases">
        <title>The genome of an arbuscular mycorrhizal fungus provides insights into the evolution of the oldest plant symbiosis.</title>
        <authorList>
            <consortium name="DOE Joint Genome Institute"/>
            <person name="Tisserant E."/>
            <person name="Malbreil M."/>
            <person name="Kuo A."/>
            <person name="Kohler A."/>
            <person name="Symeonidi A."/>
            <person name="Balestrini R."/>
            <person name="Charron P."/>
            <person name="Duensing N."/>
            <person name="Frei-dit-Frey N."/>
            <person name="Gianinazzi-Pearson V."/>
            <person name="Gilbert B."/>
            <person name="Handa Y."/>
            <person name="Hijri M."/>
            <person name="Kaul R."/>
            <person name="Kawaguchi M."/>
            <person name="Krajinski F."/>
            <person name="Lammers P."/>
            <person name="Lapierre D."/>
            <person name="Masclaux F.G."/>
            <person name="Murat C."/>
            <person name="Morin E."/>
            <person name="Ndikumana S."/>
            <person name="Pagni M."/>
            <person name="Petitpierre D."/>
            <person name="Requena N."/>
            <person name="Rosikiewicz P."/>
            <person name="Riley R."/>
            <person name="Saito K."/>
            <person name="San Clemente H."/>
            <person name="Shapiro H."/>
            <person name="van Tuinen D."/>
            <person name="Becard G."/>
            <person name="Bonfante P."/>
            <person name="Paszkowski U."/>
            <person name="Shachar-Hill Y."/>
            <person name="Young J.P."/>
            <person name="Sanders I.R."/>
            <person name="Henrissat B."/>
            <person name="Rensing S.A."/>
            <person name="Grigoriev I.V."/>
            <person name="Corradi N."/>
            <person name="Roux C."/>
            <person name="Martin F."/>
        </authorList>
    </citation>
    <scope>NUCLEOTIDE SEQUENCE</scope>
    <source>
        <strain evidence="2">DAOM 197198</strain>
    </source>
</reference>
<feature type="non-terminal residue" evidence="2">
    <location>
        <position position="1"/>
    </location>
</feature>
<keyword evidence="1" id="KW-0812">Transmembrane</keyword>
<evidence type="ECO:0000313" key="2">
    <source>
        <dbReference type="EMBL" id="ESA19652.1"/>
    </source>
</evidence>
<accession>U9UJ05</accession>
<organism evidence="2">
    <name type="scientific">Rhizophagus irregularis (strain DAOM 181602 / DAOM 197198 / MUCL 43194)</name>
    <name type="common">Arbuscular mycorrhizal fungus</name>
    <name type="synonym">Glomus intraradices</name>
    <dbReference type="NCBI Taxonomy" id="747089"/>
    <lineage>
        <taxon>Eukaryota</taxon>
        <taxon>Fungi</taxon>
        <taxon>Fungi incertae sedis</taxon>
        <taxon>Mucoromycota</taxon>
        <taxon>Glomeromycotina</taxon>
        <taxon>Glomeromycetes</taxon>
        <taxon>Glomerales</taxon>
        <taxon>Glomeraceae</taxon>
        <taxon>Rhizophagus</taxon>
    </lineage>
</organism>
<proteinExistence type="predicted"/>
<dbReference type="AlphaFoldDB" id="U9UJ05"/>
<feature type="transmembrane region" description="Helical" evidence="1">
    <location>
        <begin position="6"/>
        <end position="27"/>
    </location>
</feature>
<sequence length="136" mass="15660">REYSFQIPITIKISIHYMGVILLKLIFQVKKKVTLYVKSLHQMILVAARVRDFALCTSCTKLRCIFSKYVLGESDSETLQMETFAYTCDSPTVPENHIILKLLKIVQRSKSQHESLTQTEKNLGTSLPYILRSALY</sequence>
<keyword evidence="1" id="KW-0472">Membrane</keyword>